<keyword evidence="10 11" id="KW-0998">Cell outer membrane</keyword>
<dbReference type="Gene3D" id="2.170.130.10">
    <property type="entry name" value="TonB-dependent receptor, plug domain"/>
    <property type="match status" value="1"/>
</dbReference>
<dbReference type="InterPro" id="IPR000531">
    <property type="entry name" value="Beta-barrel_TonB"/>
</dbReference>
<keyword evidence="2 11" id="KW-0813">Transport</keyword>
<feature type="domain" description="TonB-dependent receptor plug" evidence="14">
    <location>
        <begin position="119"/>
        <end position="225"/>
    </location>
</feature>
<dbReference type="RefSeq" id="WP_202858468.1">
    <property type="nucleotide sequence ID" value="NZ_JAEUGD010000066.1"/>
</dbReference>
<dbReference type="Pfam" id="PF13715">
    <property type="entry name" value="CarbopepD_reg_2"/>
    <property type="match status" value="1"/>
</dbReference>
<keyword evidence="7" id="KW-0406">Ion transport</keyword>
<dbReference type="Pfam" id="PF00593">
    <property type="entry name" value="TonB_dep_Rec_b-barrel"/>
    <property type="match status" value="1"/>
</dbReference>
<comment type="subcellular location">
    <subcellularLocation>
        <location evidence="1 11">Cell outer membrane</location>
        <topology evidence="1 11">Multi-pass membrane protein</topology>
    </subcellularLocation>
</comment>
<dbReference type="Gene3D" id="2.40.170.20">
    <property type="entry name" value="TonB-dependent receptor, beta-barrel domain"/>
    <property type="match status" value="1"/>
</dbReference>
<dbReference type="SUPFAM" id="SSF49464">
    <property type="entry name" value="Carboxypeptidase regulatory domain-like"/>
    <property type="match status" value="1"/>
</dbReference>
<accession>A0A937G5R6</accession>
<evidence type="ECO:0000256" key="4">
    <source>
        <dbReference type="ARBA" id="ARBA00022496"/>
    </source>
</evidence>
<dbReference type="Pfam" id="PF07715">
    <property type="entry name" value="Plug"/>
    <property type="match status" value="1"/>
</dbReference>
<keyword evidence="8 12" id="KW-0798">TonB box</keyword>
<dbReference type="InterPro" id="IPR012910">
    <property type="entry name" value="Plug_dom"/>
</dbReference>
<comment type="caution">
    <text evidence="15">The sequence shown here is derived from an EMBL/GenBank/DDBJ whole genome shotgun (WGS) entry which is preliminary data.</text>
</comment>
<proteinExistence type="inferred from homology"/>
<evidence type="ECO:0000256" key="3">
    <source>
        <dbReference type="ARBA" id="ARBA00022452"/>
    </source>
</evidence>
<evidence type="ECO:0000256" key="2">
    <source>
        <dbReference type="ARBA" id="ARBA00022448"/>
    </source>
</evidence>
<organism evidence="15 16">
    <name type="scientific">Fulvivirga marina</name>
    <dbReference type="NCBI Taxonomy" id="2494733"/>
    <lineage>
        <taxon>Bacteria</taxon>
        <taxon>Pseudomonadati</taxon>
        <taxon>Bacteroidota</taxon>
        <taxon>Cytophagia</taxon>
        <taxon>Cytophagales</taxon>
        <taxon>Fulvivirgaceae</taxon>
        <taxon>Fulvivirga</taxon>
    </lineage>
</organism>
<dbReference type="GO" id="GO:0006826">
    <property type="term" value="P:iron ion transport"/>
    <property type="evidence" value="ECO:0007669"/>
    <property type="project" value="UniProtKB-KW"/>
</dbReference>
<dbReference type="PROSITE" id="PS52016">
    <property type="entry name" value="TONB_DEPENDENT_REC_3"/>
    <property type="match status" value="1"/>
</dbReference>
<dbReference type="Proteomes" id="UP000614216">
    <property type="component" value="Unassembled WGS sequence"/>
</dbReference>
<evidence type="ECO:0000256" key="7">
    <source>
        <dbReference type="ARBA" id="ARBA00023065"/>
    </source>
</evidence>
<keyword evidence="16" id="KW-1185">Reference proteome</keyword>
<evidence type="ECO:0000256" key="10">
    <source>
        <dbReference type="ARBA" id="ARBA00023237"/>
    </source>
</evidence>
<dbReference type="EMBL" id="JAEUGD010000066">
    <property type="protein sequence ID" value="MBL6448931.1"/>
    <property type="molecule type" value="Genomic_DNA"/>
</dbReference>
<evidence type="ECO:0000256" key="6">
    <source>
        <dbReference type="ARBA" id="ARBA00023004"/>
    </source>
</evidence>
<protein>
    <submittedName>
        <fullName evidence="15">TonB-dependent receptor</fullName>
    </submittedName>
</protein>
<dbReference type="GO" id="GO:0009279">
    <property type="term" value="C:cell outer membrane"/>
    <property type="evidence" value="ECO:0007669"/>
    <property type="project" value="UniProtKB-SubCell"/>
</dbReference>
<dbReference type="PANTHER" id="PTHR32552:SF81">
    <property type="entry name" value="TONB-DEPENDENT OUTER MEMBRANE RECEPTOR"/>
    <property type="match status" value="1"/>
</dbReference>
<name>A0A937G5R6_9BACT</name>
<dbReference type="AlphaFoldDB" id="A0A937G5R6"/>
<dbReference type="SUPFAM" id="SSF56935">
    <property type="entry name" value="Porins"/>
    <property type="match status" value="1"/>
</dbReference>
<keyword evidence="4" id="KW-0410">Iron transport</keyword>
<reference evidence="15" key="1">
    <citation type="submission" date="2021-01" db="EMBL/GenBank/DDBJ databases">
        <title>Fulvivirga kasyanovii gen. nov., sp nov., a novel member of the phylum Bacteroidetes isolated from seawater in a mussel farm.</title>
        <authorList>
            <person name="Zhao L.-H."/>
            <person name="Wang Z.-J."/>
        </authorList>
    </citation>
    <scope>NUCLEOTIDE SEQUENCE</scope>
    <source>
        <strain evidence="15">29W222</strain>
    </source>
</reference>
<feature type="domain" description="TonB-dependent receptor-like beta-barrel" evidence="13">
    <location>
        <begin position="330"/>
        <end position="723"/>
    </location>
</feature>
<evidence type="ECO:0000256" key="5">
    <source>
        <dbReference type="ARBA" id="ARBA00022692"/>
    </source>
</evidence>
<dbReference type="InterPro" id="IPR008969">
    <property type="entry name" value="CarboxyPept-like_regulatory"/>
</dbReference>
<evidence type="ECO:0000259" key="13">
    <source>
        <dbReference type="Pfam" id="PF00593"/>
    </source>
</evidence>
<keyword evidence="3 11" id="KW-1134">Transmembrane beta strand</keyword>
<keyword evidence="6" id="KW-0408">Iron</keyword>
<evidence type="ECO:0000256" key="1">
    <source>
        <dbReference type="ARBA" id="ARBA00004571"/>
    </source>
</evidence>
<gene>
    <name evidence="15" type="ORF">JMN32_21645</name>
</gene>
<evidence type="ECO:0000256" key="12">
    <source>
        <dbReference type="RuleBase" id="RU003357"/>
    </source>
</evidence>
<keyword evidence="5 11" id="KW-0812">Transmembrane</keyword>
<dbReference type="PANTHER" id="PTHR32552">
    <property type="entry name" value="FERRICHROME IRON RECEPTOR-RELATED"/>
    <property type="match status" value="1"/>
</dbReference>
<sequence>MKYFLITDIILLMQWFFYSCSFGQTISGQVLDATHNEPLPNASVITLDDNTCTITDEKGYFTLQMLHNGSVTIQISHLGYISEKKHARAGDFVKFTLKTSETNLREVIVKSSQVAEAYSEVPGVVNLITRKQLRQNNEASPAPVFNQIPGVYMHSGSLNTNRITIRGVGARTPYGTNKVRAYYDDIPLTSGEGETTVEDIDLAAIQRIEVIKGPSSSVYGSGLGGTINLTSLQADNKNTLSSKSTIGSYGFFRTNSRAELAGEHNQLNLMYSTTHTDGYRQNSEYDRRSFIFTSKSSPNPHTMISVLGLYTHLKAYIPSSINEETFKTSPSSAAINWYQAQGYEMYNKANVGISYHSDITSNLKSTTSTFLTFRNADEPRPFNILKESTVATGLRSKLMWDTKVLQREMTWSAGFEYFSDWYQWSTYENQYKQYPGTGSRPGSILSDNKEHRYYYNLFAQLDWTITQKLSLQTGINNNKTTYELIDLYADSLDQSGKYSFNTTWSPRVGIVYHIKNGHSIYTSVSHGFSPPSVAETLTPEGSINTNIQPESGWNYEIGSKDSWLNDRLYTELSVYRMNIKNLLVAQRTGPDTYVGVNAGKTLHQGLEILIHMDLVKNSPWTVRPFLSATLMDYRFDDFISEEIDYSGNDLTGVPSHVFNFGIDVDSEIGLYIYGNYQSTGDIPLNDANSLYSNSYSLINLKTGYKRRFQESFQFDISMGVNNLLDENYASMVLVNAVGFGGSAPRYYYPGLPRNYYIALELSYNF</sequence>
<keyword evidence="9 11" id="KW-0472">Membrane</keyword>
<dbReference type="Gene3D" id="2.60.40.1120">
    <property type="entry name" value="Carboxypeptidase-like, regulatory domain"/>
    <property type="match status" value="1"/>
</dbReference>
<dbReference type="InterPro" id="IPR036942">
    <property type="entry name" value="Beta-barrel_TonB_sf"/>
</dbReference>
<evidence type="ECO:0000256" key="9">
    <source>
        <dbReference type="ARBA" id="ARBA00023136"/>
    </source>
</evidence>
<evidence type="ECO:0000256" key="11">
    <source>
        <dbReference type="PROSITE-ProRule" id="PRU01360"/>
    </source>
</evidence>
<dbReference type="InterPro" id="IPR039426">
    <property type="entry name" value="TonB-dep_rcpt-like"/>
</dbReference>
<evidence type="ECO:0000313" key="16">
    <source>
        <dbReference type="Proteomes" id="UP000614216"/>
    </source>
</evidence>
<evidence type="ECO:0000256" key="8">
    <source>
        <dbReference type="ARBA" id="ARBA00023077"/>
    </source>
</evidence>
<dbReference type="CDD" id="cd01347">
    <property type="entry name" value="ligand_gated_channel"/>
    <property type="match status" value="1"/>
</dbReference>
<keyword evidence="15" id="KW-0675">Receptor</keyword>
<evidence type="ECO:0000313" key="15">
    <source>
        <dbReference type="EMBL" id="MBL6448931.1"/>
    </source>
</evidence>
<dbReference type="PROSITE" id="PS51257">
    <property type="entry name" value="PROKAR_LIPOPROTEIN"/>
    <property type="match status" value="1"/>
</dbReference>
<dbReference type="InterPro" id="IPR037066">
    <property type="entry name" value="Plug_dom_sf"/>
</dbReference>
<comment type="similarity">
    <text evidence="11 12">Belongs to the TonB-dependent receptor family.</text>
</comment>
<evidence type="ECO:0000259" key="14">
    <source>
        <dbReference type="Pfam" id="PF07715"/>
    </source>
</evidence>